<evidence type="ECO:0000313" key="3">
    <source>
        <dbReference type="Proteomes" id="UP000192678"/>
    </source>
</evidence>
<evidence type="ECO:0000256" key="1">
    <source>
        <dbReference type="SAM" id="MobiDB-lite"/>
    </source>
</evidence>
<dbReference type="RefSeq" id="WP_159452745.1">
    <property type="nucleotide sequence ID" value="NZ_FWYB01000028.1"/>
</dbReference>
<dbReference type="EMBL" id="FWYB01000028">
    <property type="protein sequence ID" value="SMD18650.1"/>
    <property type="molecule type" value="Genomic_DNA"/>
</dbReference>
<keyword evidence="3" id="KW-1185">Reference proteome</keyword>
<feature type="compositionally biased region" description="Basic and acidic residues" evidence="1">
    <location>
        <begin position="24"/>
        <end position="54"/>
    </location>
</feature>
<feature type="region of interest" description="Disordered" evidence="1">
    <location>
        <begin position="1"/>
        <end position="54"/>
    </location>
</feature>
<sequence>MKTKKAGKKSNKKSPSGKAPYYFHSDEDFREDKEWGKPKLTETLKQDPSEKPSH</sequence>
<organism evidence="2 3">
    <name type="scientific">Pedobacter nyackensis</name>
    <dbReference type="NCBI Taxonomy" id="475255"/>
    <lineage>
        <taxon>Bacteria</taxon>
        <taxon>Pseudomonadati</taxon>
        <taxon>Bacteroidota</taxon>
        <taxon>Sphingobacteriia</taxon>
        <taxon>Sphingobacteriales</taxon>
        <taxon>Sphingobacteriaceae</taxon>
        <taxon>Pedobacter</taxon>
    </lineage>
</organism>
<protein>
    <submittedName>
        <fullName evidence="2">Uncharacterized protein</fullName>
    </submittedName>
</protein>
<accession>A0A1W2F9Q0</accession>
<reference evidence="2 3" key="1">
    <citation type="submission" date="2017-04" db="EMBL/GenBank/DDBJ databases">
        <authorList>
            <person name="Afonso C.L."/>
            <person name="Miller P.J."/>
            <person name="Scott M.A."/>
            <person name="Spackman E."/>
            <person name="Goraichik I."/>
            <person name="Dimitrov K.M."/>
            <person name="Suarez D.L."/>
            <person name="Swayne D.E."/>
        </authorList>
    </citation>
    <scope>NUCLEOTIDE SEQUENCE [LARGE SCALE GENOMIC DNA]</scope>
    <source>
        <strain evidence="2 3">DSM 19625</strain>
    </source>
</reference>
<gene>
    <name evidence="2" type="ORF">SAMN04488101_1285</name>
</gene>
<name>A0A1W2F9Q0_9SPHI</name>
<dbReference type="AlphaFoldDB" id="A0A1W2F9Q0"/>
<dbReference type="Proteomes" id="UP000192678">
    <property type="component" value="Unassembled WGS sequence"/>
</dbReference>
<feature type="compositionally biased region" description="Basic residues" evidence="1">
    <location>
        <begin position="1"/>
        <end position="12"/>
    </location>
</feature>
<evidence type="ECO:0000313" key="2">
    <source>
        <dbReference type="EMBL" id="SMD18650.1"/>
    </source>
</evidence>
<proteinExistence type="predicted"/>